<dbReference type="GO" id="GO:0005975">
    <property type="term" value="P:carbohydrate metabolic process"/>
    <property type="evidence" value="ECO:0007669"/>
    <property type="project" value="InterPro"/>
</dbReference>
<feature type="region of interest" description="Disordered" evidence="1">
    <location>
        <begin position="751"/>
        <end position="772"/>
    </location>
</feature>
<dbReference type="GO" id="GO:0005576">
    <property type="term" value="C:extracellular region"/>
    <property type="evidence" value="ECO:0007669"/>
    <property type="project" value="InterPro"/>
</dbReference>
<evidence type="ECO:0000313" key="4">
    <source>
        <dbReference type="Proteomes" id="UP001497497"/>
    </source>
</evidence>
<evidence type="ECO:0000256" key="1">
    <source>
        <dbReference type="SAM" id="MobiDB-lite"/>
    </source>
</evidence>
<feature type="compositionally biased region" description="Low complexity" evidence="1">
    <location>
        <begin position="686"/>
        <end position="699"/>
    </location>
</feature>
<gene>
    <name evidence="3" type="ORF">GSLYS_00013935001</name>
</gene>
<evidence type="ECO:0000313" key="3">
    <source>
        <dbReference type="EMBL" id="CAL1540268.1"/>
    </source>
</evidence>
<feature type="compositionally biased region" description="Basic and acidic residues" evidence="1">
    <location>
        <begin position="357"/>
        <end position="376"/>
    </location>
</feature>
<dbReference type="SUPFAM" id="SSF57625">
    <property type="entry name" value="Invertebrate chitin-binding proteins"/>
    <property type="match status" value="1"/>
</dbReference>
<accession>A0AAV2I165</accession>
<feature type="region of interest" description="Disordered" evidence="1">
    <location>
        <begin position="812"/>
        <end position="868"/>
    </location>
</feature>
<comment type="caution">
    <text evidence="3">The sequence shown here is derived from an EMBL/GenBank/DDBJ whole genome shotgun (WGS) entry which is preliminary data.</text>
</comment>
<feature type="compositionally biased region" description="Basic and acidic residues" evidence="1">
    <location>
        <begin position="341"/>
        <end position="350"/>
    </location>
</feature>
<feature type="compositionally biased region" description="Polar residues" evidence="1">
    <location>
        <begin position="652"/>
        <end position="685"/>
    </location>
</feature>
<feature type="region of interest" description="Disordered" evidence="1">
    <location>
        <begin position="306"/>
        <end position="376"/>
    </location>
</feature>
<feature type="region of interest" description="Disordered" evidence="1">
    <location>
        <begin position="201"/>
        <end position="230"/>
    </location>
</feature>
<dbReference type="AlphaFoldDB" id="A0AAV2I165"/>
<protein>
    <recommendedName>
        <fullName evidence="2">Chitin-binding type-2 domain-containing protein</fullName>
    </recommendedName>
</protein>
<feature type="compositionally biased region" description="Polar residues" evidence="1">
    <location>
        <begin position="554"/>
        <end position="571"/>
    </location>
</feature>
<feature type="compositionally biased region" description="Polar residues" evidence="1">
    <location>
        <begin position="119"/>
        <end position="134"/>
    </location>
</feature>
<name>A0AAV2I165_LYMST</name>
<evidence type="ECO:0000259" key="2">
    <source>
        <dbReference type="PROSITE" id="PS50940"/>
    </source>
</evidence>
<dbReference type="GO" id="GO:0016810">
    <property type="term" value="F:hydrolase activity, acting on carbon-nitrogen (but not peptide) bonds"/>
    <property type="evidence" value="ECO:0007669"/>
    <property type="project" value="InterPro"/>
</dbReference>
<dbReference type="InterPro" id="IPR002557">
    <property type="entry name" value="Chitin-bd_dom"/>
</dbReference>
<dbReference type="SUPFAM" id="SSF88713">
    <property type="entry name" value="Glycoside hydrolase/deacetylase"/>
    <property type="match status" value="1"/>
</dbReference>
<dbReference type="SMART" id="SM00494">
    <property type="entry name" value="ChtBD2"/>
    <property type="match status" value="1"/>
</dbReference>
<dbReference type="InterPro" id="IPR052740">
    <property type="entry name" value="CE4"/>
</dbReference>
<sequence length="1198" mass="133809">MKLKMVDTSFEKTSATYLMIIFTYLVCLCPVAASLSSLPCGGVKGRFVCDDSDPQVFHICMGNNKFTNKCPGDLHYNVRTQNCDWPKSVNCVEEARQHASRQREFLGQPEPDGQGSLVIKQSSGQEYSRSSRTQNDQEEGINAVVRQSIHLLETRREDPGQNNEDAGEPPSVRQNNAPRGKSRKMFRPYKASTVMEDAPRIDATTPEPPIQTEEVAGGKFTSNPSHELPMGKTEETSLRYKALRDESNQNERDIDIVETTTPGAPRVEEINVRPTEMELVGHMIEPFKASRPTFPRRAIATRLRTPQASPYKKTPAPTTTVSRSPFRKTTTAYHPVQTSRSKPDTREYAPRRPAVTKPRENTKGKSSSRDWSERSEFSPLALPAPYRSATNYADDITETPKWYETPGDTNAKASQQISHNTVDKKRKAELNRFREKYGMKREEDFEDDIPDALSVTTLKYVPSWVKITSGRTATVTKSPTVPKTVGKSGLDQGDSTLMQTKTNQHAPQTTTQGTTSEKLNMKKFKPRPTGSGLTGSEFTKSPETNEAYKKRSNPEATMTPAATTNGTNGLTSAAKRSEITAPSPERNQARSSETVKLNETPRAHAARASTRSDWPRPTSWTSKSTRSNTERQGARLQKNTNPVSASASRASTVSLQNTDEPKRNPTQANSPTQPKSPTQPNTPKDSSSLPWWSSVSSTRTTRRQETGQKPRQPFYRRAFLPRHDGLHRPNYLTRTPAFDIELVPSGDDTAAKDSFSYKPQPAAPPRPVERSFSLHKISPETEAERRFALHRVYSPPSKLAASEDRKFALHRAQNSATNPYSAAAAADKRPEADKSDSKSVNAAASSDRFSLGAQKEESSSKQEEDSKLSAYKSPIDKYEYKKGKCSDSWCKLPDCRCVGSDVPGDLDPKDVPQMIMLTFDDSINSQNMGYYKKIFNGTLKNPNGCPIKSTFFVSGDNSDYDMVKRMYKGGHEIASHTLSHRSPTTWWAHAGYENWEHEVVGMKERLHEKSGVPLKEIVGMRAPFLQVGGDAQYAMLKEHKFRYDTSMVTGNLYVNNEPPTWPFTLDTPPDSKTCSLTPCPTRSYPGLWEVPLIRWYGNNRIACAMPDACTIGLGAKGSRKFIEDNFLRHYNSNRAPLGIFIHASWFGRKDGNLEGLIEFLGSLADKDDVWVVTVNQALDWIQRPVRLSTISAIDSWMC</sequence>
<dbReference type="PANTHER" id="PTHR45985">
    <property type="match status" value="1"/>
</dbReference>
<feature type="compositionally biased region" description="Basic and acidic residues" evidence="1">
    <location>
        <begin position="826"/>
        <end position="837"/>
    </location>
</feature>
<dbReference type="Pfam" id="PF01607">
    <property type="entry name" value="CBM_14"/>
    <property type="match status" value="1"/>
</dbReference>
<feature type="region of interest" description="Disordered" evidence="1">
    <location>
        <begin position="102"/>
        <end position="141"/>
    </location>
</feature>
<dbReference type="Pfam" id="PF01522">
    <property type="entry name" value="Polysacc_deac_1"/>
    <property type="match status" value="1"/>
</dbReference>
<feature type="region of interest" description="Disordered" evidence="1">
    <location>
        <begin position="153"/>
        <end position="187"/>
    </location>
</feature>
<proteinExistence type="predicted"/>
<feature type="compositionally biased region" description="Polar residues" evidence="1">
    <location>
        <begin position="634"/>
        <end position="643"/>
    </location>
</feature>
<organism evidence="3 4">
    <name type="scientific">Lymnaea stagnalis</name>
    <name type="common">Great pond snail</name>
    <name type="synonym">Helix stagnalis</name>
    <dbReference type="NCBI Taxonomy" id="6523"/>
    <lineage>
        <taxon>Eukaryota</taxon>
        <taxon>Metazoa</taxon>
        <taxon>Spiralia</taxon>
        <taxon>Lophotrochozoa</taxon>
        <taxon>Mollusca</taxon>
        <taxon>Gastropoda</taxon>
        <taxon>Heterobranchia</taxon>
        <taxon>Euthyneura</taxon>
        <taxon>Panpulmonata</taxon>
        <taxon>Hygrophila</taxon>
        <taxon>Lymnaeoidea</taxon>
        <taxon>Lymnaeidae</taxon>
        <taxon>Lymnaea</taxon>
    </lineage>
</organism>
<dbReference type="Gene3D" id="3.20.20.370">
    <property type="entry name" value="Glycoside hydrolase/deacetylase"/>
    <property type="match status" value="1"/>
</dbReference>
<feature type="compositionally biased region" description="Polar residues" evidence="1">
    <location>
        <begin position="838"/>
        <end position="848"/>
    </location>
</feature>
<feature type="compositionally biased region" description="Polar residues" evidence="1">
    <location>
        <begin position="534"/>
        <end position="544"/>
    </location>
</feature>
<feature type="region of interest" description="Disordered" evidence="1">
    <location>
        <begin position="404"/>
        <end position="424"/>
    </location>
</feature>
<feature type="domain" description="Chitin-binding type-2" evidence="2">
    <location>
        <begin position="37"/>
        <end position="93"/>
    </location>
</feature>
<feature type="compositionally biased region" description="Polar residues" evidence="1">
    <location>
        <begin position="493"/>
        <end position="518"/>
    </location>
</feature>
<dbReference type="InterPro" id="IPR036508">
    <property type="entry name" value="Chitin-bd_dom_sf"/>
</dbReference>
<feature type="compositionally biased region" description="Polar residues" evidence="1">
    <location>
        <begin position="407"/>
        <end position="420"/>
    </location>
</feature>
<dbReference type="EMBL" id="CAXITT010000376">
    <property type="protein sequence ID" value="CAL1540268.1"/>
    <property type="molecule type" value="Genomic_DNA"/>
</dbReference>
<feature type="compositionally biased region" description="Polar residues" evidence="1">
    <location>
        <begin position="585"/>
        <end position="597"/>
    </location>
</feature>
<dbReference type="Gene3D" id="2.170.140.10">
    <property type="entry name" value="Chitin binding domain"/>
    <property type="match status" value="1"/>
</dbReference>
<reference evidence="3 4" key="1">
    <citation type="submission" date="2024-04" db="EMBL/GenBank/DDBJ databases">
        <authorList>
            <consortium name="Genoscope - CEA"/>
            <person name="William W."/>
        </authorList>
    </citation>
    <scope>NUCLEOTIDE SEQUENCE [LARGE SCALE GENOMIC DNA]</scope>
</reference>
<dbReference type="PANTHER" id="PTHR45985:SF3">
    <property type="entry name" value="CHITIN DEACETYLASE-LIKE 4"/>
    <property type="match status" value="1"/>
</dbReference>
<dbReference type="InterPro" id="IPR011330">
    <property type="entry name" value="Glyco_hydro/deAcase_b/a-brl"/>
</dbReference>
<feature type="compositionally biased region" description="Polar residues" evidence="1">
    <location>
        <begin position="316"/>
        <end position="340"/>
    </location>
</feature>
<feature type="compositionally biased region" description="Low complexity" evidence="1">
    <location>
        <begin position="476"/>
        <end position="487"/>
    </location>
</feature>
<dbReference type="GO" id="GO:0008061">
    <property type="term" value="F:chitin binding"/>
    <property type="evidence" value="ECO:0007669"/>
    <property type="project" value="InterPro"/>
</dbReference>
<keyword evidence="4" id="KW-1185">Reference proteome</keyword>
<dbReference type="PROSITE" id="PS50940">
    <property type="entry name" value="CHIT_BIND_II"/>
    <property type="match status" value="1"/>
</dbReference>
<dbReference type="InterPro" id="IPR002509">
    <property type="entry name" value="NODB_dom"/>
</dbReference>
<feature type="compositionally biased region" description="Basic and acidic residues" evidence="1">
    <location>
        <begin position="854"/>
        <end position="867"/>
    </location>
</feature>
<dbReference type="Proteomes" id="UP001497497">
    <property type="component" value="Unassembled WGS sequence"/>
</dbReference>
<feature type="compositionally biased region" description="Polar residues" evidence="1">
    <location>
        <begin position="618"/>
        <end position="627"/>
    </location>
</feature>
<feature type="region of interest" description="Disordered" evidence="1">
    <location>
        <begin position="476"/>
        <end position="730"/>
    </location>
</feature>